<name>A0A2N5EMG3_9GAMM</name>
<dbReference type="EMBL" id="PJZK01000010">
    <property type="protein sequence ID" value="PLR49262.1"/>
    <property type="molecule type" value="Genomic_DNA"/>
</dbReference>
<dbReference type="OrthoDB" id="9114396at2"/>
<sequence>MKKSVTAILTVGLILAVGGGVMKSRSDKAHKENDAYYSALMCVISQRQGTGHPADYYLAQFSTVIEKGNASYALDHKALDEEEANRVIDAYRALTPAQKARFQADGDACRAGLAAALAAHH</sequence>
<proteinExistence type="predicted"/>
<evidence type="ECO:0000313" key="1">
    <source>
        <dbReference type="EMBL" id="PLR49262.1"/>
    </source>
</evidence>
<dbReference type="Proteomes" id="UP000234626">
    <property type="component" value="Unassembled WGS sequence"/>
</dbReference>
<reference evidence="1 2" key="1">
    <citation type="submission" date="2017-12" db="EMBL/GenBank/DDBJ databases">
        <title>Characterization of six clinical isolates of Enterochimera gen. nov., a novel genus of the Yersiniaciae family and the three species Enterochimera arupensis sp. nov., Enterochimera coloradensis sp. nov, and Enterochimera californica sp. nov.</title>
        <authorList>
            <person name="Rossi A."/>
            <person name="Fisher M."/>
        </authorList>
    </citation>
    <scope>NUCLEOTIDE SEQUENCE [LARGE SCALE GENOMIC DNA]</scope>
    <source>
        <strain evidence="1 2">2016Iso1</strain>
    </source>
</reference>
<organism evidence="1 2">
    <name type="scientific">Chimaeribacter arupi</name>
    <dbReference type="NCBI Taxonomy" id="2060066"/>
    <lineage>
        <taxon>Bacteria</taxon>
        <taxon>Pseudomonadati</taxon>
        <taxon>Pseudomonadota</taxon>
        <taxon>Gammaproteobacteria</taxon>
        <taxon>Enterobacterales</taxon>
        <taxon>Yersiniaceae</taxon>
        <taxon>Chimaeribacter</taxon>
    </lineage>
</organism>
<keyword evidence="2" id="KW-1185">Reference proteome</keyword>
<dbReference type="AlphaFoldDB" id="A0A2N5EMG3"/>
<accession>A0A2N5EMG3</accession>
<evidence type="ECO:0000313" key="2">
    <source>
        <dbReference type="Proteomes" id="UP000234626"/>
    </source>
</evidence>
<comment type="caution">
    <text evidence="1">The sequence shown here is derived from an EMBL/GenBank/DDBJ whole genome shotgun (WGS) entry which is preliminary data.</text>
</comment>
<protein>
    <submittedName>
        <fullName evidence="1">Uncharacterized protein</fullName>
    </submittedName>
</protein>
<gene>
    <name evidence="1" type="ORF">CYR34_11260</name>
</gene>
<dbReference type="RefSeq" id="WP_101834919.1">
    <property type="nucleotide sequence ID" value="NZ_PJZK01000010.1"/>
</dbReference>